<comment type="caution">
    <text evidence="1">The sequence shown here is derived from an EMBL/GenBank/DDBJ whole genome shotgun (WGS) entry which is preliminary data.</text>
</comment>
<gene>
    <name evidence="1" type="ORF">MPNT_340024</name>
</gene>
<protein>
    <submittedName>
        <fullName evidence="1">Uncharacterized protein</fullName>
    </submittedName>
</protein>
<name>A0A8J2BQV7_9BACT</name>
<evidence type="ECO:0000313" key="2">
    <source>
        <dbReference type="Proteomes" id="UP000663859"/>
    </source>
</evidence>
<proteinExistence type="predicted"/>
<dbReference type="Proteomes" id="UP000663859">
    <property type="component" value="Unassembled WGS sequence"/>
</dbReference>
<evidence type="ECO:0000313" key="1">
    <source>
        <dbReference type="EMBL" id="CAF0700269.1"/>
    </source>
</evidence>
<dbReference type="AlphaFoldDB" id="A0A8J2BQV7"/>
<organism evidence="1 2">
    <name type="scientific">Candidatus Methylacidithermus pantelleriae</name>
    <dbReference type="NCBI Taxonomy" id="2744239"/>
    <lineage>
        <taxon>Bacteria</taxon>
        <taxon>Pseudomonadati</taxon>
        <taxon>Verrucomicrobiota</taxon>
        <taxon>Methylacidiphilae</taxon>
        <taxon>Methylacidiphilales</taxon>
        <taxon>Methylacidiphilaceae</taxon>
        <taxon>Candidatus Methylacidithermus</taxon>
    </lineage>
</organism>
<sequence length="64" mass="6863">MAGMAVVTIVVRGDLCGAKPVNFRERPIQTLPKGSVGSRWKAMLDGRVVCPPSSGLARWPRQAS</sequence>
<dbReference type="EMBL" id="CAJNOB010000028">
    <property type="protein sequence ID" value="CAF0700269.1"/>
    <property type="molecule type" value="Genomic_DNA"/>
</dbReference>
<keyword evidence="2" id="KW-1185">Reference proteome</keyword>
<reference evidence="1" key="1">
    <citation type="submission" date="2021-02" db="EMBL/GenBank/DDBJ databases">
        <authorList>
            <person name="Cremers G."/>
            <person name="Picone N."/>
        </authorList>
    </citation>
    <scope>NUCLEOTIDE SEQUENCE</scope>
    <source>
        <strain evidence="1">PQ17</strain>
    </source>
</reference>
<accession>A0A8J2BQV7</accession>